<name>A0A0D1LQM3_9LACO</name>
<dbReference type="AlphaFoldDB" id="A0A0D1LQM3"/>
<dbReference type="PATRIC" id="fig|137591.25.peg.936"/>
<proteinExistence type="predicted"/>
<dbReference type="RefSeq" id="WP_043709626.1">
    <property type="nucleotide sequence ID" value="NZ_JALOCT010000019.1"/>
</dbReference>
<keyword evidence="2" id="KW-1185">Reference proteome</keyword>
<comment type="caution">
    <text evidence="1">The sequence shown here is derived from an EMBL/GenBank/DDBJ whole genome shotgun (WGS) entry which is preliminary data.</text>
</comment>
<evidence type="ECO:0000313" key="1">
    <source>
        <dbReference type="EMBL" id="KIU20901.1"/>
    </source>
</evidence>
<dbReference type="EMBL" id="JWHU01000014">
    <property type="protein sequence ID" value="KIU20901.1"/>
    <property type="molecule type" value="Genomic_DNA"/>
</dbReference>
<protein>
    <submittedName>
        <fullName evidence="1">Uncharacterized protein</fullName>
    </submittedName>
</protein>
<gene>
    <name evidence="1" type="ORF">QX99_00967</name>
</gene>
<dbReference type="Proteomes" id="UP000032287">
    <property type="component" value="Unassembled WGS sequence"/>
</dbReference>
<sequence length="243" mass="27946">MDRITNDRFMILEEQVEELKNHVESQDDKWVEVVNKQNELIHDLMTIVKENEEKYINLLEDGFTEITENVDEQLDKLKLMETTEFIPTTSTVTVNAGSEDTEMVNSEGLLTTVSTHSDTYTVSEDEGYEIKTSTGPNGLKVVTQTKRREYQKVIIDNFVGKIIETDEDDAWIAFKLDVTVPSDYEKGAIDLRVYYQGIDSDGFEIQFGFMNGKVTRGARRTLTSKDMFSRKDLKRIVAWKISD</sequence>
<accession>A0A0D1LQM3</accession>
<evidence type="ECO:0000313" key="2">
    <source>
        <dbReference type="Proteomes" id="UP000032287"/>
    </source>
</evidence>
<reference evidence="1 2" key="1">
    <citation type="journal article" date="2015" name="Microbiology (Mosc.)">
        <title>Genomics of the Weissella cibaria species with an examination of its metabolic traits.</title>
        <authorList>
            <person name="Lynch K.M."/>
            <person name="Lucid A."/>
            <person name="Arendt E.K."/>
            <person name="Sleator R.D."/>
            <person name="Lucey B."/>
            <person name="Coffey A."/>
        </authorList>
    </citation>
    <scope>NUCLEOTIDE SEQUENCE [LARGE SCALE GENOMIC DNA]</scope>
    <source>
        <strain evidence="1 2">MG1</strain>
    </source>
</reference>
<organism evidence="1 2">
    <name type="scientific">Weissella cibaria</name>
    <dbReference type="NCBI Taxonomy" id="137591"/>
    <lineage>
        <taxon>Bacteria</taxon>
        <taxon>Bacillati</taxon>
        <taxon>Bacillota</taxon>
        <taxon>Bacilli</taxon>
        <taxon>Lactobacillales</taxon>
        <taxon>Lactobacillaceae</taxon>
        <taxon>Weissella</taxon>
    </lineage>
</organism>